<keyword evidence="5" id="KW-0732">Signal</keyword>
<evidence type="ECO:0000256" key="1">
    <source>
        <dbReference type="ARBA" id="ARBA00010838"/>
    </source>
</evidence>
<evidence type="ECO:0000256" key="5">
    <source>
        <dbReference type="SAM" id="SignalP"/>
    </source>
</evidence>
<dbReference type="PROSITE" id="PS00653">
    <property type="entry name" value="GLYCOSYL_HYDROL_F1_2"/>
    <property type="match status" value="1"/>
</dbReference>
<evidence type="ECO:0008006" key="8">
    <source>
        <dbReference type="Google" id="ProtNLM"/>
    </source>
</evidence>
<keyword evidence="7" id="KW-1185">Reference proteome</keyword>
<organism evidence="6 7">
    <name type="scientific">Iphiclides podalirius</name>
    <name type="common">scarce swallowtail</name>
    <dbReference type="NCBI Taxonomy" id="110791"/>
    <lineage>
        <taxon>Eukaryota</taxon>
        <taxon>Metazoa</taxon>
        <taxon>Ecdysozoa</taxon>
        <taxon>Arthropoda</taxon>
        <taxon>Hexapoda</taxon>
        <taxon>Insecta</taxon>
        <taxon>Pterygota</taxon>
        <taxon>Neoptera</taxon>
        <taxon>Endopterygota</taxon>
        <taxon>Lepidoptera</taxon>
        <taxon>Glossata</taxon>
        <taxon>Ditrysia</taxon>
        <taxon>Papilionoidea</taxon>
        <taxon>Papilionidae</taxon>
        <taxon>Papilioninae</taxon>
        <taxon>Iphiclides</taxon>
    </lineage>
</organism>
<sequence>MVRSAFLVLLSVIVLIAATTEGKPKQRLSRFPEDFEFGSATSAYQSEGAWNVDGKGLSIWDHLVRTTPEHIFDNTTGDVAANSYFLYKRDIEMLKELGAANYRMAISWPRILPNGDTSQVNPLGIAHYNAVIDELLANGITPFVTIYHWDLPQGLSEKGGWLNDSIVEWFADYARILYENFGDRVKNWLTVNEPYVHCFLGYGSALHAPKVNSPGVGYYDCSRNMLLAHARAYHIYDEEFRASQGGEVGIVLSLDWPIAESDSEDDQNAVKDYIAFGLGHFMDPIFTERGNYPQRVIDRVETNSIQQGYNASRLRPLTEEEIDYLKSTSDFLGLNHYSSKIVYRNESVIGQNEVPSLIDDAFYGQYNHPSWPLTGGFIYEYAPGFYNLLKYVKDTYNNPKVYITENGCSVTETGLVDPIKVRYYRNYLSALLQAIEEGANVKGYFAWSLMDTFEWTFGNTLKFGLYETDMNDPDRRRTARKSALVYKEIVRSKVIDYDYDVDPYSQ</sequence>
<dbReference type="SUPFAM" id="SSF51445">
    <property type="entry name" value="(Trans)glycosidases"/>
    <property type="match status" value="1"/>
</dbReference>
<dbReference type="Pfam" id="PF00232">
    <property type="entry name" value="Glyco_hydro_1"/>
    <property type="match status" value="1"/>
</dbReference>
<dbReference type="InterPro" id="IPR033132">
    <property type="entry name" value="GH_1_N_CS"/>
</dbReference>
<gene>
    <name evidence="6" type="ORF">IPOD504_LOCUS14828</name>
</gene>
<feature type="non-terminal residue" evidence="6">
    <location>
        <position position="506"/>
    </location>
</feature>
<comment type="similarity">
    <text evidence="1 4">Belongs to the glycosyl hydrolase 1 family.</text>
</comment>
<evidence type="ECO:0000256" key="4">
    <source>
        <dbReference type="RuleBase" id="RU003690"/>
    </source>
</evidence>
<reference evidence="6" key="1">
    <citation type="submission" date="2022-03" db="EMBL/GenBank/DDBJ databases">
        <authorList>
            <person name="Martin H S."/>
        </authorList>
    </citation>
    <scope>NUCLEOTIDE SEQUENCE</scope>
</reference>
<dbReference type="Gene3D" id="3.20.20.80">
    <property type="entry name" value="Glycosidases"/>
    <property type="match status" value="1"/>
</dbReference>
<protein>
    <recommendedName>
        <fullName evidence="8">Beta-glucosidase</fullName>
    </recommendedName>
</protein>
<accession>A0ABN8IZV3</accession>
<dbReference type="PANTHER" id="PTHR10353:SF36">
    <property type="entry name" value="LP05116P"/>
    <property type="match status" value="1"/>
</dbReference>
<dbReference type="InterPro" id="IPR001360">
    <property type="entry name" value="Glyco_hydro_1"/>
</dbReference>
<dbReference type="InterPro" id="IPR017853">
    <property type="entry name" value="GH"/>
</dbReference>
<dbReference type="EMBL" id="OW152818">
    <property type="protein sequence ID" value="CAH2070758.1"/>
    <property type="molecule type" value="Genomic_DNA"/>
</dbReference>
<dbReference type="PANTHER" id="PTHR10353">
    <property type="entry name" value="GLYCOSYL HYDROLASE"/>
    <property type="match status" value="1"/>
</dbReference>
<evidence type="ECO:0000256" key="3">
    <source>
        <dbReference type="ARBA" id="ARBA00023295"/>
    </source>
</evidence>
<feature type="signal peptide" evidence="5">
    <location>
        <begin position="1"/>
        <end position="22"/>
    </location>
</feature>
<name>A0ABN8IZV3_9NEOP</name>
<evidence type="ECO:0000256" key="2">
    <source>
        <dbReference type="ARBA" id="ARBA00022801"/>
    </source>
</evidence>
<feature type="chain" id="PRO_5045435823" description="Beta-glucosidase" evidence="5">
    <location>
        <begin position="23"/>
        <end position="506"/>
    </location>
</feature>
<keyword evidence="2" id="KW-0378">Hydrolase</keyword>
<evidence type="ECO:0000313" key="6">
    <source>
        <dbReference type="EMBL" id="CAH2070758.1"/>
    </source>
</evidence>
<proteinExistence type="inferred from homology"/>
<dbReference type="Proteomes" id="UP000837857">
    <property type="component" value="Chromosome 6"/>
</dbReference>
<keyword evidence="3" id="KW-0326">Glycosidase</keyword>
<evidence type="ECO:0000313" key="7">
    <source>
        <dbReference type="Proteomes" id="UP000837857"/>
    </source>
</evidence>
<dbReference type="PRINTS" id="PR00131">
    <property type="entry name" value="GLHYDRLASE1"/>
</dbReference>